<keyword evidence="2" id="KW-1185">Reference proteome</keyword>
<proteinExistence type="predicted"/>
<accession>A0A2P5DHL3</accession>
<gene>
    <name evidence="1" type="ORF">TorRG33x02_251300</name>
</gene>
<evidence type="ECO:0000313" key="2">
    <source>
        <dbReference type="Proteomes" id="UP000237000"/>
    </source>
</evidence>
<dbReference type="InParanoid" id="A0A2P5DHL3"/>
<name>A0A2P5DHL3_TREOI</name>
<reference evidence="2" key="1">
    <citation type="submission" date="2016-06" db="EMBL/GenBank/DDBJ databases">
        <title>Parallel loss of symbiosis genes in relatives of nitrogen-fixing non-legume Parasponia.</title>
        <authorList>
            <person name="Van Velzen R."/>
            <person name="Holmer R."/>
            <person name="Bu F."/>
            <person name="Rutten L."/>
            <person name="Van Zeijl A."/>
            <person name="Liu W."/>
            <person name="Santuari L."/>
            <person name="Cao Q."/>
            <person name="Sharma T."/>
            <person name="Shen D."/>
            <person name="Roswanjaya Y."/>
            <person name="Wardhani T."/>
            <person name="Kalhor M.S."/>
            <person name="Jansen J."/>
            <person name="Van den Hoogen J."/>
            <person name="Gungor B."/>
            <person name="Hartog M."/>
            <person name="Hontelez J."/>
            <person name="Verver J."/>
            <person name="Yang W.-C."/>
            <person name="Schijlen E."/>
            <person name="Repin R."/>
            <person name="Schilthuizen M."/>
            <person name="Schranz E."/>
            <person name="Heidstra R."/>
            <person name="Miyata K."/>
            <person name="Fedorova E."/>
            <person name="Kohlen W."/>
            <person name="Bisseling T."/>
            <person name="Smit S."/>
            <person name="Geurts R."/>
        </authorList>
    </citation>
    <scope>NUCLEOTIDE SEQUENCE [LARGE SCALE GENOMIC DNA]</scope>
    <source>
        <strain evidence="2">cv. RG33-2</strain>
    </source>
</reference>
<comment type="caution">
    <text evidence="1">The sequence shown here is derived from an EMBL/GenBank/DDBJ whole genome shotgun (WGS) entry which is preliminary data.</text>
</comment>
<feature type="non-terminal residue" evidence="1">
    <location>
        <position position="1"/>
    </location>
</feature>
<dbReference type="AlphaFoldDB" id="A0A2P5DHL3"/>
<dbReference type="Proteomes" id="UP000237000">
    <property type="component" value="Unassembled WGS sequence"/>
</dbReference>
<evidence type="ECO:0000313" key="1">
    <source>
        <dbReference type="EMBL" id="PON72735.1"/>
    </source>
</evidence>
<sequence length="74" mass="7871">LTIDDLPTHSHSGPTAAAVVELPESALTLTSKGAHVMKIRQGPDKEPTAGDDKVIDLAELHARQLHQEKILGTV</sequence>
<dbReference type="EMBL" id="JXTC01000270">
    <property type="protein sequence ID" value="PON72735.1"/>
    <property type="molecule type" value="Genomic_DNA"/>
</dbReference>
<dbReference type="OrthoDB" id="10440244at2759"/>
<protein>
    <submittedName>
        <fullName evidence="1">Uncharacterized protein</fullName>
    </submittedName>
</protein>
<organism evidence="1 2">
    <name type="scientific">Trema orientale</name>
    <name type="common">Charcoal tree</name>
    <name type="synonym">Celtis orientalis</name>
    <dbReference type="NCBI Taxonomy" id="63057"/>
    <lineage>
        <taxon>Eukaryota</taxon>
        <taxon>Viridiplantae</taxon>
        <taxon>Streptophyta</taxon>
        <taxon>Embryophyta</taxon>
        <taxon>Tracheophyta</taxon>
        <taxon>Spermatophyta</taxon>
        <taxon>Magnoliopsida</taxon>
        <taxon>eudicotyledons</taxon>
        <taxon>Gunneridae</taxon>
        <taxon>Pentapetalae</taxon>
        <taxon>rosids</taxon>
        <taxon>fabids</taxon>
        <taxon>Rosales</taxon>
        <taxon>Cannabaceae</taxon>
        <taxon>Trema</taxon>
    </lineage>
</organism>